<dbReference type="Pfam" id="PF13481">
    <property type="entry name" value="AAA_25"/>
    <property type="match status" value="1"/>
</dbReference>
<reference evidence="1" key="1">
    <citation type="submission" date="2020-05" db="EMBL/GenBank/DDBJ databases">
        <authorList>
            <person name="Chiriac C."/>
            <person name="Salcher M."/>
            <person name="Ghai R."/>
            <person name="Kavagutti S V."/>
        </authorList>
    </citation>
    <scope>NUCLEOTIDE SEQUENCE</scope>
</reference>
<organism evidence="1">
    <name type="scientific">uncultured Caudovirales phage</name>
    <dbReference type="NCBI Taxonomy" id="2100421"/>
    <lineage>
        <taxon>Viruses</taxon>
        <taxon>Duplodnaviria</taxon>
        <taxon>Heunggongvirae</taxon>
        <taxon>Uroviricota</taxon>
        <taxon>Caudoviricetes</taxon>
        <taxon>Peduoviridae</taxon>
        <taxon>Maltschvirus</taxon>
        <taxon>Maltschvirus maltsch</taxon>
    </lineage>
</organism>
<proteinExistence type="predicted"/>
<sequence length="404" mass="45854">MDKLEIKVLKCLLNAFNYNKYNSYILKLSKSFNNNTNIYVLNKLIELRELVDKEKDISLTELGDYLTTTGKDEKTKELLPFVLQQLEEVSFDEETFLPCLDNLIAAELATEIALSAVDYTEGKKTKEQFNTLLTSFLDREPLKEAEEELFLEFDLEEYQVSYDRDGLNWRLPSLNKAVGNLSKGIFVVLAARPETGKTSMLASEVTHMMMQQDSPVLWVNNEEAGRKVWSRIYQSYFGVPEANLMANPAYYKSRFPHDKLKVIDMAEPSKQQIERACELIKPCLIVIDQLSKIKGFHSDRDDLRLGATFQWARGLAKNYAPCIGVHQVGGSGANKQWVTMEDLANSKTAIQAEADVILTIGADSNEDTGHLRYIFLPKNKVTGNHARIITSLDPTIARYSDVNR</sequence>
<protein>
    <submittedName>
        <fullName evidence="1">AAA domain containing protein</fullName>
    </submittedName>
</protein>
<dbReference type="SUPFAM" id="SSF52540">
    <property type="entry name" value="P-loop containing nucleoside triphosphate hydrolases"/>
    <property type="match status" value="1"/>
</dbReference>
<dbReference type="InterPro" id="IPR027417">
    <property type="entry name" value="P-loop_NTPase"/>
</dbReference>
<dbReference type="Gene3D" id="3.40.50.300">
    <property type="entry name" value="P-loop containing nucleotide triphosphate hydrolases"/>
    <property type="match status" value="1"/>
</dbReference>
<gene>
    <name evidence="1" type="ORF">UFOVP67_53</name>
</gene>
<accession>A0A6J5T8X5</accession>
<name>A0A6J5T8X5_9CAUD</name>
<dbReference type="EMBL" id="LR797823">
    <property type="protein sequence ID" value="CAB4241338.1"/>
    <property type="molecule type" value="Genomic_DNA"/>
</dbReference>
<evidence type="ECO:0000313" key="1">
    <source>
        <dbReference type="EMBL" id="CAB4241338.1"/>
    </source>
</evidence>